<dbReference type="GeneID" id="115730403"/>
<keyword evidence="9 10" id="KW-0378">Hydrolase</keyword>
<evidence type="ECO:0000256" key="1">
    <source>
        <dbReference type="ARBA" id="ARBA00022723"/>
    </source>
</evidence>
<dbReference type="InterPro" id="IPR001876">
    <property type="entry name" value="Znf_RanBP2"/>
</dbReference>
<evidence type="ECO:0000256" key="3">
    <source>
        <dbReference type="ARBA" id="ARBA00022833"/>
    </source>
</evidence>
<dbReference type="KEGG" id="rarg:115730403"/>
<reference evidence="8" key="2">
    <citation type="submission" date="2025-05" db="UniProtKB">
        <authorList>
            <consortium name="RefSeq"/>
        </authorList>
    </citation>
    <scope>NUCLEOTIDE SEQUENCE [LARGE SCALE GENOMIC DNA]</scope>
</reference>
<dbReference type="RefSeq" id="XP_030516872.1">
    <property type="nucleotide sequence ID" value="XM_030661012.1"/>
</dbReference>
<dbReference type="Proteomes" id="UP000827889">
    <property type="component" value="Chromosome 2"/>
</dbReference>
<evidence type="ECO:0000256" key="4">
    <source>
        <dbReference type="PROSITE-ProRule" id="PRU00322"/>
    </source>
</evidence>
<dbReference type="Pfam" id="PF08325">
    <property type="entry name" value="WLM"/>
    <property type="match status" value="1"/>
</dbReference>
<evidence type="ECO:0000313" key="8">
    <source>
        <dbReference type="Proteomes" id="UP000827889"/>
    </source>
</evidence>
<dbReference type="InterPro" id="IPR036443">
    <property type="entry name" value="Znf_RanBP2_sf"/>
</dbReference>
<dbReference type="InterPro" id="IPR053000">
    <property type="entry name" value="WSS1-like_metalloprotease"/>
</dbReference>
<evidence type="ECO:0000259" key="7">
    <source>
        <dbReference type="PROSITE" id="PS51397"/>
    </source>
</evidence>
<reference evidence="9 10" key="1">
    <citation type="submission" date="2025-04" db="UniProtKB">
        <authorList>
            <consortium name="RefSeq"/>
        </authorList>
    </citation>
    <scope>IDENTIFICATION</scope>
</reference>
<dbReference type="PANTHER" id="PTHR46622">
    <property type="entry name" value="DNA-DEPENDENT METALLOPROTEASE WSS1"/>
    <property type="match status" value="1"/>
</dbReference>
<dbReference type="AlphaFoldDB" id="A0A8B8N387"/>
<dbReference type="GO" id="GO:0008270">
    <property type="term" value="F:zinc ion binding"/>
    <property type="evidence" value="ECO:0007669"/>
    <property type="project" value="UniProtKB-KW"/>
</dbReference>
<evidence type="ECO:0000256" key="5">
    <source>
        <dbReference type="SAM" id="MobiDB-lite"/>
    </source>
</evidence>
<dbReference type="GO" id="GO:0008237">
    <property type="term" value="F:metallopeptidase activity"/>
    <property type="evidence" value="ECO:0007669"/>
    <property type="project" value="UniProtKB-KW"/>
</dbReference>
<dbReference type="PROSITE" id="PS01358">
    <property type="entry name" value="ZF_RANBP2_1"/>
    <property type="match status" value="2"/>
</dbReference>
<keyword evidence="3" id="KW-0862">Zinc</keyword>
<protein>
    <submittedName>
        <fullName evidence="9 10">DNA-dependent metalloprotease WSS1</fullName>
    </submittedName>
</protein>
<evidence type="ECO:0000313" key="10">
    <source>
        <dbReference type="RefSeq" id="XP_030516876.1"/>
    </source>
</evidence>
<dbReference type="GO" id="GO:0006281">
    <property type="term" value="P:DNA repair"/>
    <property type="evidence" value="ECO:0007669"/>
    <property type="project" value="TreeGrafter"/>
</dbReference>
<feature type="domain" description="RanBP2-type" evidence="6">
    <location>
        <begin position="376"/>
        <end position="405"/>
    </location>
</feature>
<keyword evidence="9 10" id="KW-0482">Metalloprotease</keyword>
<dbReference type="OrthoDB" id="261960at2759"/>
<dbReference type="PROSITE" id="PS50199">
    <property type="entry name" value="ZF_RANBP2_2"/>
    <property type="match status" value="1"/>
</dbReference>
<keyword evidence="8" id="KW-1185">Reference proteome</keyword>
<keyword evidence="9 10" id="KW-0645">Protease</keyword>
<feature type="compositionally biased region" description="Basic and acidic residues" evidence="5">
    <location>
        <begin position="233"/>
        <end position="242"/>
    </location>
</feature>
<sequence>MNQGDLHRVWEIKALKRKPREDEARKILERIAHQVQPIMRKRQWRVKLLSEFCPTNARLLGLNVGRGVHVKLRLRRPNGDDNFYPYDQVLDTMLHELCHNVHGPHDAKFYKLWDELRKECEELMAKGITGTGQGFDLPGRRLGGYSKQPPISSLRQTALAAAERRAVLGSLLPSGPRRLGGDSSIMVLSPAQAAAMAAERRLQDDIWCGSQSENGGDRESNPDMLQNIENEIETPRKSRHDNSGNQASDLISQKRFREQNEASASRSSSSDVDQNYVDLTGNDGTCGLADDLSCAHQRRKFESDNVLYSKSKCHLGNALSSLPSNLTSRPGLNGTAKDPSIELLMWACGICTLINPPLAPICKLCGSERLKDEDSKFKTWSCKFCSLDNSVELERCSACEQWRYSHGPPLSARAPDRGD</sequence>
<keyword evidence="1" id="KW-0479">Metal-binding</keyword>
<feature type="region of interest" description="Disordered" evidence="5">
    <location>
        <begin position="232"/>
        <end position="276"/>
    </location>
</feature>
<evidence type="ECO:0000256" key="2">
    <source>
        <dbReference type="ARBA" id="ARBA00022771"/>
    </source>
</evidence>
<evidence type="ECO:0000259" key="6">
    <source>
        <dbReference type="PROSITE" id="PS50199"/>
    </source>
</evidence>
<dbReference type="PANTHER" id="PTHR46622:SF3">
    <property type="entry name" value="ZINC ION BINDING PROTEIN"/>
    <property type="match status" value="1"/>
</dbReference>
<dbReference type="GO" id="GO:0005634">
    <property type="term" value="C:nucleus"/>
    <property type="evidence" value="ECO:0007669"/>
    <property type="project" value="TreeGrafter"/>
</dbReference>
<proteinExistence type="predicted"/>
<feature type="domain" description="WLM" evidence="7">
    <location>
        <begin position="1"/>
        <end position="203"/>
    </location>
</feature>
<dbReference type="PROSITE" id="PS51397">
    <property type="entry name" value="WLM"/>
    <property type="match status" value="1"/>
</dbReference>
<dbReference type="Gene3D" id="2.30.30.380">
    <property type="entry name" value="Zn-finger domain of Sec23/24"/>
    <property type="match status" value="1"/>
</dbReference>
<dbReference type="RefSeq" id="XP_030516876.1">
    <property type="nucleotide sequence ID" value="XM_030661016.1"/>
</dbReference>
<dbReference type="InterPro" id="IPR013536">
    <property type="entry name" value="WLM_dom"/>
</dbReference>
<dbReference type="SUPFAM" id="SSF90209">
    <property type="entry name" value="Ran binding protein zinc finger-like"/>
    <property type="match status" value="1"/>
</dbReference>
<name>A0A8B8N387_9MYRT</name>
<gene>
    <name evidence="9 10" type="primary">LOC115730403</name>
</gene>
<dbReference type="SMART" id="SM00547">
    <property type="entry name" value="ZnF_RBZ"/>
    <property type="match status" value="2"/>
</dbReference>
<evidence type="ECO:0000313" key="9">
    <source>
        <dbReference type="RefSeq" id="XP_030516872.1"/>
    </source>
</evidence>
<organism evidence="8 9">
    <name type="scientific">Rhodamnia argentea</name>
    <dbReference type="NCBI Taxonomy" id="178133"/>
    <lineage>
        <taxon>Eukaryota</taxon>
        <taxon>Viridiplantae</taxon>
        <taxon>Streptophyta</taxon>
        <taxon>Embryophyta</taxon>
        <taxon>Tracheophyta</taxon>
        <taxon>Spermatophyta</taxon>
        <taxon>Magnoliopsida</taxon>
        <taxon>eudicotyledons</taxon>
        <taxon>Gunneridae</taxon>
        <taxon>Pentapetalae</taxon>
        <taxon>rosids</taxon>
        <taxon>malvids</taxon>
        <taxon>Myrtales</taxon>
        <taxon>Myrtaceae</taxon>
        <taxon>Myrtoideae</taxon>
        <taxon>Myrteae</taxon>
        <taxon>Australasian group</taxon>
        <taxon>Rhodamnia</taxon>
    </lineage>
</organism>
<accession>A0A8B8N387</accession>
<keyword evidence="2 4" id="KW-0863">Zinc-finger</keyword>